<dbReference type="Proteomes" id="UP000265560">
    <property type="component" value="Chromosome"/>
</dbReference>
<name>A0A385Z544_9PSED</name>
<evidence type="ECO:0000256" key="1">
    <source>
        <dbReference type="ARBA" id="ARBA00009075"/>
    </source>
</evidence>
<keyword evidence="2" id="KW-0813">Transport</keyword>
<evidence type="ECO:0000256" key="4">
    <source>
        <dbReference type="SAM" id="SignalP"/>
    </source>
</evidence>
<dbReference type="InterPro" id="IPR005318">
    <property type="entry name" value="OM_porin_bac"/>
</dbReference>
<sequence length="419" mass="45536">MSSASRQLPARACISLACSVSAFAPFSQAAFVDDASARLEARNIYFNRDFREGTGQSRREEWAQGLILDLQSGFTEGSVGVGLDALGQLGLKLDSSPDRTGSGLLPTHDDGRAADEYSKLGLTAKLRLSQSLLRYGTLIPDLPTLQPNDGRILPQTFFGTQLDSAELAGLQFSGGRLNQFTDRDSSNREDIALNNKNGRFASAAAGEHFDFAGGDYQFAEGLTARYHFARLDEVYRQQFLGLLISQPLGPGVFGADLRLSLSDEDGAALGGEVDNRALNGLLSYTLGGHKLSLAAQKMSGDSGFAYVDGSDPYLVNFVQINDFANADERSWQARYDYDFKAVGLPGLTFMSRYVQGDDARISGSSARGGEWERNSEVKYVVQSGPLKNLFVRLRNATFRSDFARDADETRVIVGYSLAL</sequence>
<evidence type="ECO:0000313" key="5">
    <source>
        <dbReference type="EMBL" id="AYC34266.1"/>
    </source>
</evidence>
<dbReference type="GO" id="GO:0015288">
    <property type="term" value="F:porin activity"/>
    <property type="evidence" value="ECO:0007669"/>
    <property type="project" value="TreeGrafter"/>
</dbReference>
<evidence type="ECO:0000313" key="6">
    <source>
        <dbReference type="Proteomes" id="UP000265560"/>
    </source>
</evidence>
<dbReference type="InterPro" id="IPR023614">
    <property type="entry name" value="Porin_dom_sf"/>
</dbReference>
<dbReference type="Gene3D" id="2.40.160.10">
    <property type="entry name" value="Porin"/>
    <property type="match status" value="1"/>
</dbReference>
<dbReference type="EMBL" id="CP032419">
    <property type="protein sequence ID" value="AYC34266.1"/>
    <property type="molecule type" value="Genomic_DNA"/>
</dbReference>
<evidence type="ECO:0000256" key="3">
    <source>
        <dbReference type="ARBA" id="ARBA00022729"/>
    </source>
</evidence>
<feature type="signal peptide" evidence="4">
    <location>
        <begin position="1"/>
        <end position="29"/>
    </location>
</feature>
<organism evidence="5 6">
    <name type="scientific">Pseudomonas cavernae</name>
    <dbReference type="NCBI Taxonomy" id="2320867"/>
    <lineage>
        <taxon>Bacteria</taxon>
        <taxon>Pseudomonadati</taxon>
        <taxon>Pseudomonadota</taxon>
        <taxon>Gammaproteobacteria</taxon>
        <taxon>Pseudomonadales</taxon>
        <taxon>Pseudomonadaceae</taxon>
        <taxon>Pseudomonas</taxon>
    </lineage>
</organism>
<dbReference type="AlphaFoldDB" id="A0A385Z544"/>
<proteinExistence type="inferred from homology"/>
<protein>
    <submittedName>
        <fullName evidence="5">OprD family porin</fullName>
    </submittedName>
</protein>
<dbReference type="Pfam" id="PF03573">
    <property type="entry name" value="OprD"/>
    <property type="match status" value="1"/>
</dbReference>
<accession>A0A385Z544</accession>
<feature type="chain" id="PRO_5017239347" evidence="4">
    <location>
        <begin position="30"/>
        <end position="419"/>
    </location>
</feature>
<reference evidence="6" key="1">
    <citation type="submission" date="2018-09" db="EMBL/GenBank/DDBJ databases">
        <authorList>
            <person name="Zhu H."/>
        </authorList>
    </citation>
    <scope>NUCLEOTIDE SEQUENCE [LARGE SCALE GENOMIC DNA]</scope>
    <source>
        <strain evidence="6">K2W31S-8</strain>
    </source>
</reference>
<keyword evidence="6" id="KW-1185">Reference proteome</keyword>
<dbReference type="RefSeq" id="WP_119894919.1">
    <property type="nucleotide sequence ID" value="NZ_CP032419.1"/>
</dbReference>
<dbReference type="PANTHER" id="PTHR34596">
    <property type="entry name" value="CHITOPORIN"/>
    <property type="match status" value="1"/>
</dbReference>
<dbReference type="PANTHER" id="PTHR34596:SF2">
    <property type="entry name" value="CHITOPORIN"/>
    <property type="match status" value="1"/>
</dbReference>
<dbReference type="GO" id="GO:0016020">
    <property type="term" value="C:membrane"/>
    <property type="evidence" value="ECO:0007669"/>
    <property type="project" value="InterPro"/>
</dbReference>
<dbReference type="KEGG" id="pcav:D3880_18675"/>
<gene>
    <name evidence="5" type="ORF">D3880_18675</name>
</gene>
<dbReference type="FunFam" id="2.40.160.10:FF:000008">
    <property type="entry name" value="OprD family porin"/>
    <property type="match status" value="1"/>
</dbReference>
<comment type="similarity">
    <text evidence="1">Belongs to the outer membrane porin (Opr) (TC 1.B.25) family.</text>
</comment>
<dbReference type="OrthoDB" id="6759120at2"/>
<evidence type="ECO:0000256" key="2">
    <source>
        <dbReference type="ARBA" id="ARBA00022448"/>
    </source>
</evidence>
<keyword evidence="3 4" id="KW-0732">Signal</keyword>